<name>A0A4Z1PRM2_9PEZI</name>
<dbReference type="AlphaFoldDB" id="A0A4Z1PRM2"/>
<protein>
    <submittedName>
        <fullName evidence="2">Putative transporter</fullName>
    </submittedName>
</protein>
<organism evidence="2 3">
    <name type="scientific">Venturia nashicola</name>
    <dbReference type="NCBI Taxonomy" id="86259"/>
    <lineage>
        <taxon>Eukaryota</taxon>
        <taxon>Fungi</taxon>
        <taxon>Dikarya</taxon>
        <taxon>Ascomycota</taxon>
        <taxon>Pezizomycotina</taxon>
        <taxon>Dothideomycetes</taxon>
        <taxon>Pleosporomycetidae</taxon>
        <taxon>Venturiales</taxon>
        <taxon>Venturiaceae</taxon>
        <taxon>Venturia</taxon>
    </lineage>
</organism>
<keyword evidence="3" id="KW-1185">Reference proteome</keyword>
<evidence type="ECO:0000313" key="2">
    <source>
        <dbReference type="EMBL" id="TID25712.1"/>
    </source>
</evidence>
<comment type="caution">
    <text evidence="2">The sequence shown here is derived from an EMBL/GenBank/DDBJ whole genome shotgun (WGS) entry which is preliminary data.</text>
</comment>
<reference evidence="2 3" key="1">
    <citation type="submission" date="2019-04" db="EMBL/GenBank/DDBJ databases">
        <title>High contiguity whole genome sequence and gene annotation resource for two Venturia nashicola isolates.</title>
        <authorList>
            <person name="Prokchorchik M."/>
            <person name="Won K."/>
            <person name="Lee Y."/>
            <person name="Choi E.D."/>
            <person name="Segonzac C."/>
            <person name="Sohn K.H."/>
        </authorList>
    </citation>
    <scope>NUCLEOTIDE SEQUENCE [LARGE SCALE GENOMIC DNA]</scope>
    <source>
        <strain evidence="2 3">PRI2</strain>
    </source>
</reference>
<evidence type="ECO:0000256" key="1">
    <source>
        <dbReference type="SAM" id="MobiDB-lite"/>
    </source>
</evidence>
<dbReference type="Proteomes" id="UP000298493">
    <property type="component" value="Unassembled WGS sequence"/>
</dbReference>
<proteinExistence type="predicted"/>
<dbReference type="EMBL" id="SNSC02000003">
    <property type="protein sequence ID" value="TID25712.1"/>
    <property type="molecule type" value="Genomic_DNA"/>
</dbReference>
<accession>A0A4Z1PRM2</accession>
<gene>
    <name evidence="2" type="ORF">E6O75_ATG03575</name>
</gene>
<feature type="region of interest" description="Disordered" evidence="1">
    <location>
        <begin position="67"/>
        <end position="88"/>
    </location>
</feature>
<feature type="compositionally biased region" description="Basic and acidic residues" evidence="1">
    <location>
        <begin position="76"/>
        <end position="88"/>
    </location>
</feature>
<evidence type="ECO:0000313" key="3">
    <source>
        <dbReference type="Proteomes" id="UP000298493"/>
    </source>
</evidence>
<feature type="region of interest" description="Disordered" evidence="1">
    <location>
        <begin position="251"/>
        <end position="290"/>
    </location>
</feature>
<sequence>MAPISRKRQREDDDNVDPEGKIPRLEGYYSTMDRDQDRFSTAEDAEPMWDDLAAQMQRFGLIAYPPPPTVEDAPEEEKNQPHKMQGQEHNDVYRRTNTNRCQNFNNFISKAKPEPMIEKEMRDIQAEMFDDNCDAKNDCNLLADLRTLHQLDRADRGTHKLLDEETVAALQQGFQSIYGMTLAEAVKLADGGPFNVVQEVNVTADGTMRRCWWSNQYQDVTEQSKRSAYLSFAEVQASSWLRRRFNEDRHPRVKKPAVNSRGFQHAGLQRGKGARGHHYNQRLAVNPVSR</sequence>
<feature type="region of interest" description="Disordered" evidence="1">
    <location>
        <begin position="1"/>
        <end position="35"/>
    </location>
</feature>